<dbReference type="AlphaFoldDB" id="A0A235F4A2"/>
<dbReference type="InterPro" id="IPR023346">
    <property type="entry name" value="Lysozyme-like_dom_sf"/>
</dbReference>
<dbReference type="CDD" id="cd16891">
    <property type="entry name" value="CwlT-like"/>
    <property type="match status" value="1"/>
</dbReference>
<feature type="transmembrane region" description="Helical" evidence="1">
    <location>
        <begin position="21"/>
        <end position="43"/>
    </location>
</feature>
<evidence type="ECO:0000313" key="5">
    <source>
        <dbReference type="Proteomes" id="UP000215059"/>
    </source>
</evidence>
<accession>A0A235F4A2</accession>
<dbReference type="Gene3D" id="2.70.70.10">
    <property type="entry name" value="Glucose Permease (Domain IIA)"/>
    <property type="match status" value="1"/>
</dbReference>
<keyword evidence="1" id="KW-1133">Transmembrane helix</keyword>
<dbReference type="InterPro" id="IPR050570">
    <property type="entry name" value="Cell_wall_metabolism_enzyme"/>
</dbReference>
<dbReference type="InterPro" id="IPR011055">
    <property type="entry name" value="Dup_hybrid_motif"/>
</dbReference>
<evidence type="ECO:0000256" key="1">
    <source>
        <dbReference type="SAM" id="Phobius"/>
    </source>
</evidence>
<dbReference type="InterPro" id="IPR047194">
    <property type="entry name" value="CwlT-like_lysozyme"/>
</dbReference>
<dbReference type="Pfam" id="PF13702">
    <property type="entry name" value="Lysozyme_like"/>
    <property type="match status" value="1"/>
</dbReference>
<reference evidence="4 5" key="1">
    <citation type="submission" date="2017-07" db="EMBL/GenBank/DDBJ databases">
        <title>Fictibacillus sp. nov. GDSW-R2A3 Genome sequencing and assembly.</title>
        <authorList>
            <person name="Mayilraj S."/>
        </authorList>
    </citation>
    <scope>NUCLEOTIDE SEQUENCE [LARGE SCALE GENOMIC DNA]</scope>
    <source>
        <strain evidence="4 5">GDSW-R2A3</strain>
    </source>
</reference>
<sequence>MLRQAVEVKVKSAAWAFLLKYLLPVLLFILILFGSAFMVIMLADQWFGDNHTSIEAGGTANVSKEVLKHKGTVEKYAKEYDISQYVSVLLALMMQESGGKGDDPMQSSESSCGSVGCIDTPDESIKQGVKYFSEMMNKANGDLKTAIQSYNFGGGFIDFVNQNGGKYTKELAIAFSKKQYQKLAHTGLYQCVRPESLSNNACYGDVGYVDAVMQYYNYNLPASVEGEWSAPIKGTADLTSGFGWRTWADGKKENHKGLDFGCINHVTPIYAAGQGKVVYSNFHRNKNGTDGYGNLVILKHGKNLYSGYAHLSESNVHQGQSIKEGQQIGVCGSTGNSTGPHLHFEIKKSKWGRHLNPTFLLGF</sequence>
<keyword evidence="5" id="KW-1185">Reference proteome</keyword>
<organism evidence="4 5">
    <name type="scientific">Fictibacillus aquaticus</name>
    <dbReference type="NCBI Taxonomy" id="2021314"/>
    <lineage>
        <taxon>Bacteria</taxon>
        <taxon>Bacillati</taxon>
        <taxon>Bacillota</taxon>
        <taxon>Bacilli</taxon>
        <taxon>Bacillales</taxon>
        <taxon>Fictibacillaceae</taxon>
        <taxon>Fictibacillus</taxon>
    </lineage>
</organism>
<dbReference type="SUPFAM" id="SSF53955">
    <property type="entry name" value="Lysozyme-like"/>
    <property type="match status" value="1"/>
</dbReference>
<dbReference type="CDD" id="cd12797">
    <property type="entry name" value="M23_peptidase"/>
    <property type="match status" value="1"/>
</dbReference>
<gene>
    <name evidence="4" type="ORF">CGZ90_19300</name>
</gene>
<proteinExistence type="predicted"/>
<evidence type="ECO:0000259" key="3">
    <source>
        <dbReference type="Pfam" id="PF13702"/>
    </source>
</evidence>
<dbReference type="PANTHER" id="PTHR21666:SF270">
    <property type="entry name" value="MUREIN HYDROLASE ACTIVATOR ENVC"/>
    <property type="match status" value="1"/>
</dbReference>
<dbReference type="Pfam" id="PF01551">
    <property type="entry name" value="Peptidase_M23"/>
    <property type="match status" value="1"/>
</dbReference>
<protein>
    <submittedName>
        <fullName evidence="4">Uncharacterized protein</fullName>
    </submittedName>
</protein>
<comment type="caution">
    <text evidence="4">The sequence shown here is derived from an EMBL/GenBank/DDBJ whole genome shotgun (WGS) entry which is preliminary data.</text>
</comment>
<dbReference type="Proteomes" id="UP000215059">
    <property type="component" value="Unassembled WGS sequence"/>
</dbReference>
<dbReference type="EMBL" id="NOII01000051">
    <property type="protein sequence ID" value="OYD56106.1"/>
    <property type="molecule type" value="Genomic_DNA"/>
</dbReference>
<keyword evidence="1" id="KW-0472">Membrane</keyword>
<feature type="domain" description="CwlT-like lysozyme" evidence="3">
    <location>
        <begin position="63"/>
        <end position="215"/>
    </location>
</feature>
<dbReference type="Gene3D" id="1.10.530.10">
    <property type="match status" value="1"/>
</dbReference>
<dbReference type="GO" id="GO:0004222">
    <property type="term" value="F:metalloendopeptidase activity"/>
    <property type="evidence" value="ECO:0007669"/>
    <property type="project" value="TreeGrafter"/>
</dbReference>
<dbReference type="PANTHER" id="PTHR21666">
    <property type="entry name" value="PEPTIDASE-RELATED"/>
    <property type="match status" value="1"/>
</dbReference>
<keyword evidence="1" id="KW-0812">Transmembrane</keyword>
<dbReference type="InterPro" id="IPR016047">
    <property type="entry name" value="M23ase_b-sheet_dom"/>
</dbReference>
<evidence type="ECO:0000313" key="4">
    <source>
        <dbReference type="EMBL" id="OYD56106.1"/>
    </source>
</evidence>
<dbReference type="RefSeq" id="WP_094254132.1">
    <property type="nucleotide sequence ID" value="NZ_JBHLXL010000001.1"/>
</dbReference>
<dbReference type="OrthoDB" id="9813368at2"/>
<dbReference type="SUPFAM" id="SSF51261">
    <property type="entry name" value="Duplicated hybrid motif"/>
    <property type="match status" value="1"/>
</dbReference>
<name>A0A235F4A2_9BACL</name>
<evidence type="ECO:0000259" key="2">
    <source>
        <dbReference type="Pfam" id="PF01551"/>
    </source>
</evidence>
<feature type="domain" description="M23ase beta-sheet core" evidence="2">
    <location>
        <begin position="254"/>
        <end position="356"/>
    </location>
</feature>